<organism evidence="5 6">
    <name type="scientific">Streptomyces leeuwenhoekii</name>
    <dbReference type="NCBI Taxonomy" id="1437453"/>
    <lineage>
        <taxon>Bacteria</taxon>
        <taxon>Bacillati</taxon>
        <taxon>Actinomycetota</taxon>
        <taxon>Actinomycetes</taxon>
        <taxon>Kitasatosporales</taxon>
        <taxon>Streptomycetaceae</taxon>
        <taxon>Streptomyces</taxon>
    </lineage>
</organism>
<dbReference type="RefSeq" id="WP_078648291.1">
    <property type="nucleotide sequence ID" value="NZ_LN831790.1"/>
</dbReference>
<dbReference type="InterPro" id="IPR003018">
    <property type="entry name" value="GAF"/>
</dbReference>
<gene>
    <name evidence="5" type="primary">sle_66380</name>
</gene>
<dbReference type="Pfam" id="PF01590">
    <property type="entry name" value="GAF"/>
    <property type="match status" value="1"/>
</dbReference>
<name>A0A0F7W874_STRLW</name>
<dbReference type="Pfam" id="PF03861">
    <property type="entry name" value="ANTAR"/>
    <property type="match status" value="1"/>
</dbReference>
<dbReference type="PROSITE" id="PS50921">
    <property type="entry name" value="ANTAR"/>
    <property type="match status" value="1"/>
</dbReference>
<dbReference type="SMART" id="SM01012">
    <property type="entry name" value="ANTAR"/>
    <property type="match status" value="1"/>
</dbReference>
<evidence type="ECO:0000256" key="1">
    <source>
        <dbReference type="ARBA" id="ARBA00023015"/>
    </source>
</evidence>
<dbReference type="InterPro" id="IPR036388">
    <property type="entry name" value="WH-like_DNA-bd_sf"/>
</dbReference>
<dbReference type="Gene3D" id="1.10.10.10">
    <property type="entry name" value="Winged helix-like DNA-binding domain superfamily/Winged helix DNA-binding domain"/>
    <property type="match status" value="1"/>
</dbReference>
<keyword evidence="2" id="KW-0804">Transcription</keyword>
<feature type="region of interest" description="Disordered" evidence="3">
    <location>
        <begin position="1"/>
        <end position="30"/>
    </location>
</feature>
<evidence type="ECO:0000256" key="2">
    <source>
        <dbReference type="ARBA" id="ARBA00023163"/>
    </source>
</evidence>
<evidence type="ECO:0000313" key="5">
    <source>
        <dbReference type="EMBL" id="CQR66092.1"/>
    </source>
</evidence>
<dbReference type="Proteomes" id="UP000035016">
    <property type="component" value="Chromosome Chromosome"/>
</dbReference>
<accession>A0A0F7W874</accession>
<dbReference type="SUPFAM" id="SSF55781">
    <property type="entry name" value="GAF domain-like"/>
    <property type="match status" value="1"/>
</dbReference>
<dbReference type="InterPro" id="IPR005561">
    <property type="entry name" value="ANTAR"/>
</dbReference>
<feature type="domain" description="ANTAR" evidence="4">
    <location>
        <begin position="34"/>
        <end position="96"/>
    </location>
</feature>
<evidence type="ECO:0000313" key="6">
    <source>
        <dbReference type="Proteomes" id="UP000035016"/>
    </source>
</evidence>
<evidence type="ECO:0000259" key="4">
    <source>
        <dbReference type="PROSITE" id="PS50921"/>
    </source>
</evidence>
<keyword evidence="1" id="KW-0805">Transcription regulation</keyword>
<evidence type="ECO:0000256" key="3">
    <source>
        <dbReference type="SAM" id="MobiDB-lite"/>
    </source>
</evidence>
<protein>
    <recommendedName>
        <fullName evidence="4">ANTAR domain-containing protein</fullName>
    </recommendedName>
</protein>
<dbReference type="AlphaFoldDB" id="A0A0F7W874"/>
<dbReference type="InterPro" id="IPR029016">
    <property type="entry name" value="GAF-like_dom_sf"/>
</dbReference>
<dbReference type="GO" id="GO:0003723">
    <property type="term" value="F:RNA binding"/>
    <property type="evidence" value="ECO:0007669"/>
    <property type="project" value="InterPro"/>
</dbReference>
<proteinExistence type="predicted"/>
<dbReference type="Gene3D" id="3.30.450.40">
    <property type="match status" value="1"/>
</dbReference>
<dbReference type="EMBL" id="LN831790">
    <property type="protein sequence ID" value="CQR66092.1"/>
    <property type="molecule type" value="Genomic_DNA"/>
</dbReference>
<sequence length="308" mass="33213">MDYQAETPAPSPSPSPGARSARGGPDGAGGEAELTRLRGQIADLRGRLLAHPGISLAQGILMERYALPAPEHAFSLLRDASQRFNIKLHTLADAVVRTPGPDPDAAVWFRGRARSGPPPLHGLAMDSAGRDNQGAVLNAVLRRVLTVTGTGMGNVQLAEHGRLRLVKHVGLGREFTDFFAFVDDSTTACGKAAESGRQITVRDIATAALFDEESRRTILRAGSRAVHSVPLVDRSGEVLGMVSAHHERPLAGFTQTQLRALRDIGSTAGHWLSWHRRTVILDALEYLHDTARTRRAMPESGPMRRTGD</sequence>
<reference evidence="5 6" key="1">
    <citation type="submission" date="2015-02" db="EMBL/GenBank/DDBJ databases">
        <authorList>
            <person name="Gomez-Escribano P.J."/>
        </authorList>
    </citation>
    <scope>NUCLEOTIDE SEQUENCE [LARGE SCALE GENOMIC DNA]</scope>
    <source>
        <strain evidence="6">C34 (DSM 42122 / NRRL B-24963)</strain>
    </source>
</reference>
<dbReference type="KEGG" id="sle:sle_66380"/>